<evidence type="ECO:0000256" key="1">
    <source>
        <dbReference type="SAM" id="MobiDB-lite"/>
    </source>
</evidence>
<protein>
    <recommendedName>
        <fullName evidence="3">LiaI-LiaF-like transmembrane region domain-containing protein</fullName>
    </recommendedName>
</protein>
<sequence>MKRSNGIFWGGLLVVMGVVWLLRNMGYLYLDWQEVSRFWPALLILAGLSLLASGGERRGIGGGVAGILIVLAVLGGITHRTERALDRHSNNWGFDWDDDEDWDWDSDRDKDRNRERDRKSDPRGQKYEDDDADSSSSRRGSRNDHYEYDLESGLQQATLKFEGGAGEFKLKGNTNKLFEADTRSSLGGFTSTIRNNRNVGSAEIDFKMENNKVNLKGKNIENSVEFSLSESPIWTIDMGVGAGTADFDLSNFKVKKLKVSTGVADLDLKLGDKLETMDVEIESGVASVTVEVPESVGCEVRLDGALNVKKLDDLVKISDGLYRSPGFEQTSRKIIIRYEAGLSEVKIRRY</sequence>
<accession>A0A4R4KJC9</accession>
<evidence type="ECO:0000313" key="5">
    <source>
        <dbReference type="Proteomes" id="UP000295706"/>
    </source>
</evidence>
<dbReference type="InterPro" id="IPR043726">
    <property type="entry name" value="LiaI-LiaF-like_TM1"/>
</dbReference>
<feature type="transmembrane region" description="Helical" evidence="2">
    <location>
        <begin position="59"/>
        <end position="77"/>
    </location>
</feature>
<evidence type="ECO:0000313" key="4">
    <source>
        <dbReference type="EMBL" id="TDB68053.1"/>
    </source>
</evidence>
<feature type="domain" description="LiaI-LiaF-like transmembrane region" evidence="3">
    <location>
        <begin position="7"/>
        <end position="51"/>
    </location>
</feature>
<name>A0A4R4KJC9_9BACT</name>
<keyword evidence="5" id="KW-1185">Reference proteome</keyword>
<feature type="transmembrane region" description="Helical" evidence="2">
    <location>
        <begin position="6"/>
        <end position="23"/>
    </location>
</feature>
<keyword evidence="2" id="KW-0812">Transmembrane</keyword>
<reference evidence="4 5" key="1">
    <citation type="submission" date="2019-02" db="EMBL/GenBank/DDBJ databases">
        <title>Arundinibacter roseus gen. nov., sp. nov., a new member of the family Cytophagaceae.</title>
        <authorList>
            <person name="Szuroczki S."/>
            <person name="Khayer B."/>
            <person name="Sproer C."/>
            <person name="Toumi M."/>
            <person name="Szabo A."/>
            <person name="Felfoldi T."/>
            <person name="Schumann P."/>
            <person name="Toth E."/>
        </authorList>
    </citation>
    <scope>NUCLEOTIDE SEQUENCE [LARGE SCALE GENOMIC DNA]</scope>
    <source>
        <strain evidence="4 5">DMA-k-7a</strain>
    </source>
</reference>
<organism evidence="4 5">
    <name type="scientific">Arundinibacter roseus</name>
    <dbReference type="NCBI Taxonomy" id="2070510"/>
    <lineage>
        <taxon>Bacteria</taxon>
        <taxon>Pseudomonadati</taxon>
        <taxon>Bacteroidota</taxon>
        <taxon>Cytophagia</taxon>
        <taxon>Cytophagales</taxon>
        <taxon>Spirosomataceae</taxon>
        <taxon>Arundinibacter</taxon>
    </lineage>
</organism>
<feature type="transmembrane region" description="Helical" evidence="2">
    <location>
        <begin position="35"/>
        <end position="53"/>
    </location>
</feature>
<feature type="compositionally biased region" description="Basic and acidic residues" evidence="1">
    <location>
        <begin position="105"/>
        <end position="127"/>
    </location>
</feature>
<gene>
    <name evidence="4" type="ORF">EZE20_03790</name>
</gene>
<evidence type="ECO:0000259" key="3">
    <source>
        <dbReference type="Pfam" id="PF18917"/>
    </source>
</evidence>
<dbReference type="EMBL" id="SMJU01000002">
    <property type="protein sequence ID" value="TDB68053.1"/>
    <property type="molecule type" value="Genomic_DNA"/>
</dbReference>
<comment type="caution">
    <text evidence="4">The sequence shown here is derived from an EMBL/GenBank/DDBJ whole genome shotgun (WGS) entry which is preliminary data.</text>
</comment>
<keyword evidence="2" id="KW-0472">Membrane</keyword>
<dbReference type="Pfam" id="PF18917">
    <property type="entry name" value="LiaI-LiaF-like_TM1"/>
    <property type="match status" value="1"/>
</dbReference>
<keyword evidence="2" id="KW-1133">Transmembrane helix</keyword>
<dbReference type="Proteomes" id="UP000295706">
    <property type="component" value="Unassembled WGS sequence"/>
</dbReference>
<proteinExistence type="predicted"/>
<feature type="region of interest" description="Disordered" evidence="1">
    <location>
        <begin position="105"/>
        <end position="147"/>
    </location>
</feature>
<dbReference type="OrthoDB" id="941984at2"/>
<evidence type="ECO:0000256" key="2">
    <source>
        <dbReference type="SAM" id="Phobius"/>
    </source>
</evidence>
<dbReference type="RefSeq" id="WP_132114648.1">
    <property type="nucleotide sequence ID" value="NZ_SMJU01000002.1"/>
</dbReference>
<dbReference type="AlphaFoldDB" id="A0A4R4KJC9"/>